<feature type="region of interest" description="Disordered" evidence="1">
    <location>
        <begin position="1"/>
        <end position="115"/>
    </location>
</feature>
<evidence type="ECO:0000313" key="3">
    <source>
        <dbReference type="Proteomes" id="UP000275078"/>
    </source>
</evidence>
<organism evidence="2 3">
    <name type="scientific">Ascobolus immersus RN42</name>
    <dbReference type="NCBI Taxonomy" id="1160509"/>
    <lineage>
        <taxon>Eukaryota</taxon>
        <taxon>Fungi</taxon>
        <taxon>Dikarya</taxon>
        <taxon>Ascomycota</taxon>
        <taxon>Pezizomycotina</taxon>
        <taxon>Pezizomycetes</taxon>
        <taxon>Pezizales</taxon>
        <taxon>Ascobolaceae</taxon>
        <taxon>Ascobolus</taxon>
    </lineage>
</organism>
<accession>A0A3N4HVY2</accession>
<gene>
    <name evidence="2" type="ORF">BJ508DRAFT_329649</name>
</gene>
<evidence type="ECO:0000256" key="1">
    <source>
        <dbReference type="SAM" id="MobiDB-lite"/>
    </source>
</evidence>
<name>A0A3N4HVY2_ASCIM</name>
<reference evidence="2 3" key="1">
    <citation type="journal article" date="2018" name="Nat. Ecol. Evol.">
        <title>Pezizomycetes genomes reveal the molecular basis of ectomycorrhizal truffle lifestyle.</title>
        <authorList>
            <person name="Murat C."/>
            <person name="Payen T."/>
            <person name="Noel B."/>
            <person name="Kuo A."/>
            <person name="Morin E."/>
            <person name="Chen J."/>
            <person name="Kohler A."/>
            <person name="Krizsan K."/>
            <person name="Balestrini R."/>
            <person name="Da Silva C."/>
            <person name="Montanini B."/>
            <person name="Hainaut M."/>
            <person name="Levati E."/>
            <person name="Barry K.W."/>
            <person name="Belfiori B."/>
            <person name="Cichocki N."/>
            <person name="Clum A."/>
            <person name="Dockter R.B."/>
            <person name="Fauchery L."/>
            <person name="Guy J."/>
            <person name="Iotti M."/>
            <person name="Le Tacon F."/>
            <person name="Lindquist E.A."/>
            <person name="Lipzen A."/>
            <person name="Malagnac F."/>
            <person name="Mello A."/>
            <person name="Molinier V."/>
            <person name="Miyauchi S."/>
            <person name="Poulain J."/>
            <person name="Riccioni C."/>
            <person name="Rubini A."/>
            <person name="Sitrit Y."/>
            <person name="Splivallo R."/>
            <person name="Traeger S."/>
            <person name="Wang M."/>
            <person name="Zifcakova L."/>
            <person name="Wipf D."/>
            <person name="Zambonelli A."/>
            <person name="Paolocci F."/>
            <person name="Nowrousian M."/>
            <person name="Ottonello S."/>
            <person name="Baldrian P."/>
            <person name="Spatafora J.W."/>
            <person name="Henrissat B."/>
            <person name="Nagy L.G."/>
            <person name="Aury J.M."/>
            <person name="Wincker P."/>
            <person name="Grigoriev I.V."/>
            <person name="Bonfante P."/>
            <person name="Martin F.M."/>
        </authorList>
    </citation>
    <scope>NUCLEOTIDE SEQUENCE [LARGE SCALE GENOMIC DNA]</scope>
    <source>
        <strain evidence="2 3">RN42</strain>
    </source>
</reference>
<feature type="compositionally biased region" description="Basic and acidic residues" evidence="1">
    <location>
        <begin position="14"/>
        <end position="27"/>
    </location>
</feature>
<sequence length="355" mass="40705">MEIELQKLPTSRPSKRESYTHHPDKENQPPPSFQQAEDTHHQHRKTPNILAQARPKIQSTSSKPPRTIQKKVEPTPGSLTTERRTQHKQTVTPSNPDPCKIENSQPSIPPRSDKVARVQRSRQRKIRTRDPQTCELFGCLHNVESDCKSDRKPLFTDFGDSCIADFASPVPAKTTATKITKKRFSQVEQVTPLVTKEPPLWWRAFLRVTSSSTNHIDIWIWNRDWEMGKWETRLEGLKNPTAIGISAVTRLRAACRAEVGDFRRACALYKEPYAFAFNNHAAIVELFKGDLLEIWWVPKVHFVLLYSPPTSWMERIMDWKNGRVCLSKESWDTVIATGICHAPKLLEPGARDNSM</sequence>
<keyword evidence="3" id="KW-1185">Reference proteome</keyword>
<dbReference type="EMBL" id="ML119717">
    <property type="protein sequence ID" value="RPA78002.1"/>
    <property type="molecule type" value="Genomic_DNA"/>
</dbReference>
<protein>
    <submittedName>
        <fullName evidence="2">Uncharacterized protein</fullName>
    </submittedName>
</protein>
<dbReference type="Proteomes" id="UP000275078">
    <property type="component" value="Unassembled WGS sequence"/>
</dbReference>
<proteinExistence type="predicted"/>
<dbReference type="AlphaFoldDB" id="A0A3N4HVY2"/>
<evidence type="ECO:0000313" key="2">
    <source>
        <dbReference type="EMBL" id="RPA78002.1"/>
    </source>
</evidence>